<dbReference type="GO" id="GO:0006265">
    <property type="term" value="P:DNA topological change"/>
    <property type="evidence" value="ECO:0007669"/>
    <property type="project" value="InterPro"/>
</dbReference>
<dbReference type="Gene3D" id="6.10.10.80">
    <property type="entry name" value="Small, acid-soluble spore protein, alpha/beta type-like"/>
    <property type="match status" value="1"/>
</dbReference>
<dbReference type="Pfam" id="PF00269">
    <property type="entry name" value="SASP"/>
    <property type="match status" value="1"/>
</dbReference>
<dbReference type="InterPro" id="IPR038300">
    <property type="entry name" value="SASP_sf_alpha/beta"/>
</dbReference>
<evidence type="ECO:0000313" key="2">
    <source>
        <dbReference type="EMBL" id="RDY27628.1"/>
    </source>
</evidence>
<comment type="function">
    <text evidence="1">SASP are bound to spore DNA. They are double-stranded DNA-binding proteins that cause DNA to change to an a-like conformation. They protect the DNA backbone from chemical and enzymatic cleavage and are thus involved in dormant spore's high resistance to UV light.</text>
</comment>
<keyword evidence="3" id="KW-1185">Reference proteome</keyword>
<name>A0A371J4L4_9FIRM</name>
<dbReference type="Proteomes" id="UP000215694">
    <property type="component" value="Unassembled WGS sequence"/>
</dbReference>
<dbReference type="EMBL" id="NOJY02000012">
    <property type="protein sequence ID" value="RDY27628.1"/>
    <property type="molecule type" value="Genomic_DNA"/>
</dbReference>
<proteinExistence type="predicted"/>
<accession>A0A371J4L4</accession>
<evidence type="ECO:0000313" key="3">
    <source>
        <dbReference type="Proteomes" id="UP000215694"/>
    </source>
</evidence>
<gene>
    <name evidence="2" type="ORF">CHL78_008815</name>
</gene>
<dbReference type="OrthoDB" id="1683773at2"/>
<dbReference type="GO" id="GO:0003690">
    <property type="term" value="F:double-stranded DNA binding"/>
    <property type="evidence" value="ECO:0007669"/>
    <property type="project" value="InterPro"/>
</dbReference>
<comment type="caution">
    <text evidence="2">The sequence shown here is derived from an EMBL/GenBank/DDBJ whole genome shotgun (WGS) entry which is preliminary data.</text>
</comment>
<sequence length="62" mass="6996">MNNKNIESNAKQALSQYKLEIASELNNFSSDEFSAPYVGGLATRNLVKMGEEELLRQYSPKK</sequence>
<protein>
    <submittedName>
        <fullName evidence="2">Small, acid-soluble spore protein, alpha/beta type</fullName>
    </submittedName>
</protein>
<reference evidence="2 3" key="1">
    <citation type="journal article" date="2017" name="Genome Announc.">
        <title>Draft Genome Sequence of Romboutsia weinsteinii sp. nov. Strain CCRI-19649(T) Isolated from Surface Water.</title>
        <authorList>
            <person name="Maheux A.F."/>
            <person name="Boudreau D.K."/>
            <person name="Berube E."/>
            <person name="Boissinot M."/>
            <person name="Cantin P."/>
            <person name="Raymond F."/>
            <person name="Corbeil J."/>
            <person name="Omar R.F."/>
            <person name="Bergeron M.G."/>
        </authorList>
    </citation>
    <scope>NUCLEOTIDE SEQUENCE [LARGE SCALE GENOMIC DNA]</scope>
    <source>
        <strain evidence="2 3">CCRI-19649</strain>
    </source>
</reference>
<dbReference type="InterPro" id="IPR001448">
    <property type="entry name" value="SASP_alpha/beta-type"/>
</dbReference>
<evidence type="ECO:0000256" key="1">
    <source>
        <dbReference type="ARBA" id="ARBA00003863"/>
    </source>
</evidence>
<dbReference type="AlphaFoldDB" id="A0A371J4L4"/>
<organism evidence="2 3">
    <name type="scientific">Romboutsia weinsteinii</name>
    <dbReference type="NCBI Taxonomy" id="2020949"/>
    <lineage>
        <taxon>Bacteria</taxon>
        <taxon>Bacillati</taxon>
        <taxon>Bacillota</taxon>
        <taxon>Clostridia</taxon>
        <taxon>Peptostreptococcales</taxon>
        <taxon>Peptostreptococcaceae</taxon>
        <taxon>Romboutsia</taxon>
    </lineage>
</organism>